<protein>
    <submittedName>
        <fullName evidence="2">Uncharacterized protein</fullName>
    </submittedName>
</protein>
<evidence type="ECO:0000313" key="3">
    <source>
        <dbReference type="Proteomes" id="UP000664658"/>
    </source>
</evidence>
<gene>
    <name evidence="2" type="ORF">J2R62_18020</name>
</gene>
<evidence type="ECO:0000256" key="1">
    <source>
        <dbReference type="SAM" id="Phobius"/>
    </source>
</evidence>
<feature type="transmembrane region" description="Helical" evidence="1">
    <location>
        <begin position="12"/>
        <end position="34"/>
    </location>
</feature>
<dbReference type="Proteomes" id="UP000664658">
    <property type="component" value="Unassembled WGS sequence"/>
</dbReference>
<keyword evidence="1" id="KW-0472">Membrane</keyword>
<feature type="non-terminal residue" evidence="2">
    <location>
        <position position="1"/>
    </location>
</feature>
<organism evidence="2 3">
    <name type="scientific">Plesiomonas shigelloides</name>
    <name type="common">Aeromonas shigelloides</name>
    <dbReference type="NCBI Taxonomy" id="703"/>
    <lineage>
        <taxon>Bacteria</taxon>
        <taxon>Pseudomonadati</taxon>
        <taxon>Pseudomonadota</taxon>
        <taxon>Gammaproteobacteria</taxon>
        <taxon>Enterobacterales</taxon>
        <taxon>Enterobacteriaceae</taxon>
        <taxon>Plesiomonas</taxon>
    </lineage>
</organism>
<keyword evidence="1" id="KW-0812">Transmembrane</keyword>
<dbReference type="AlphaFoldDB" id="A0A8I1WC68"/>
<dbReference type="RefSeq" id="WP_207542911.1">
    <property type="nucleotide sequence ID" value="NZ_JAFNAA010000216.1"/>
</dbReference>
<accession>A0A8I1WC68</accession>
<keyword evidence="1" id="KW-1133">Transmembrane helix</keyword>
<name>A0A8I1WC68_PLESH</name>
<reference evidence="2" key="1">
    <citation type="submission" date="2021-03" db="EMBL/GenBank/DDBJ databases">
        <title>Plesiomonas shigelloides zfcc0051, isolated from zebrafish feces.</title>
        <authorList>
            <person name="Vanderhoek Z."/>
            <person name="Gaulke C."/>
        </authorList>
    </citation>
    <scope>NUCLEOTIDE SEQUENCE</scope>
    <source>
        <strain evidence="2">Zfcc0051</strain>
    </source>
</reference>
<evidence type="ECO:0000313" key="2">
    <source>
        <dbReference type="EMBL" id="MBO1110030.1"/>
    </source>
</evidence>
<proteinExistence type="predicted"/>
<comment type="caution">
    <text evidence="2">The sequence shown here is derived from an EMBL/GenBank/DDBJ whole genome shotgun (WGS) entry which is preliminary data.</text>
</comment>
<sequence>FALAKVLEDTSLAGVNVYIHPVMVAALALVARIIQISVLPRNLSEVLLVAPRRPLSANLDETLSRIANRHGFLEYSRHLPNIGRRYEVEVTIFVPRHGDWGIHRQAHIRQALWDELGYALGNDPSLSLCLTSESRLFSPPTY</sequence>
<dbReference type="EMBL" id="JAFNAA010000216">
    <property type="protein sequence ID" value="MBO1110030.1"/>
    <property type="molecule type" value="Genomic_DNA"/>
</dbReference>